<feature type="chain" id="PRO_5031543768" evidence="1">
    <location>
        <begin position="27"/>
        <end position="326"/>
    </location>
</feature>
<proteinExistence type="predicted"/>
<feature type="signal peptide" evidence="1">
    <location>
        <begin position="1"/>
        <end position="26"/>
    </location>
</feature>
<dbReference type="AlphaFoldDB" id="A0A7S0RBG2"/>
<name>A0A7S0RBG2_9CHLO</name>
<organism evidence="2">
    <name type="scientific">Pyramimonas obovata</name>
    <dbReference type="NCBI Taxonomy" id="1411642"/>
    <lineage>
        <taxon>Eukaryota</taxon>
        <taxon>Viridiplantae</taxon>
        <taxon>Chlorophyta</taxon>
        <taxon>Pyramimonadophyceae</taxon>
        <taxon>Pyramimonadales</taxon>
        <taxon>Pyramimonadaceae</taxon>
        <taxon>Pyramimonas</taxon>
        <taxon>Pyramimonas incertae sedis</taxon>
    </lineage>
</organism>
<gene>
    <name evidence="2" type="ORF">POBO1169_LOCUS11500</name>
</gene>
<dbReference type="Gene3D" id="2.60.120.620">
    <property type="entry name" value="q2cbj1_9rhob like domain"/>
    <property type="match status" value="1"/>
</dbReference>
<reference evidence="2" key="1">
    <citation type="submission" date="2021-01" db="EMBL/GenBank/DDBJ databases">
        <authorList>
            <person name="Corre E."/>
            <person name="Pelletier E."/>
            <person name="Niang G."/>
            <person name="Scheremetjew M."/>
            <person name="Finn R."/>
            <person name="Kale V."/>
            <person name="Holt S."/>
            <person name="Cochrane G."/>
            <person name="Meng A."/>
            <person name="Brown T."/>
            <person name="Cohen L."/>
        </authorList>
    </citation>
    <scope>NUCLEOTIDE SEQUENCE</scope>
    <source>
        <strain evidence="2">CCMP722</strain>
    </source>
</reference>
<dbReference type="PROSITE" id="PS51257">
    <property type="entry name" value="PROKAR_LIPOPROTEIN"/>
    <property type="match status" value="1"/>
</dbReference>
<protein>
    <submittedName>
        <fullName evidence="2">Uncharacterized protein</fullName>
    </submittedName>
</protein>
<evidence type="ECO:0000256" key="1">
    <source>
        <dbReference type="SAM" id="SignalP"/>
    </source>
</evidence>
<evidence type="ECO:0000313" key="2">
    <source>
        <dbReference type="EMBL" id="CAD8672822.1"/>
    </source>
</evidence>
<sequence>MFRRTSLRRSWILLTLLALACDEVRCQDIGPAQLNILQKVRPADVKMQPYPHLVIKEALPWDVYNKLEAVYPSDQTIVSIAQGSSKPPEQNKRYDIKGANALANENQIDPLWVAFVKYHTSPAFYKEVLRVFGHALQVSRPDFARPGRNLTALTTKLRHTEDEKTHVAIDCSIGINTPVKQRSTVRGPHHDDIMELWAGLLYLKNEKDTSTGGDLQVMKCKNARAPCKELSEHAHKVKKVPSNQQYWHGHMDVVTTAGYAKNTLVWFINSQKAVHSVTNRVPTPYSRRLVNFIGQKVMLDEHGHVIQKKGNLLKVVQNKVASSHGR</sequence>
<keyword evidence="1" id="KW-0732">Signal</keyword>
<dbReference type="EMBL" id="HBFA01022643">
    <property type="protein sequence ID" value="CAD8672822.1"/>
    <property type="molecule type" value="Transcribed_RNA"/>
</dbReference>
<accession>A0A7S0RBG2</accession>